<evidence type="ECO:0000256" key="4">
    <source>
        <dbReference type="SAM" id="Phobius"/>
    </source>
</evidence>
<dbReference type="SUPFAM" id="SSF117281">
    <property type="entry name" value="Kelch motif"/>
    <property type="match status" value="1"/>
</dbReference>
<evidence type="ECO:0000313" key="5">
    <source>
        <dbReference type="EMBL" id="RKP12435.1"/>
    </source>
</evidence>
<dbReference type="OrthoDB" id="432528at2759"/>
<accession>A0A4P9Y110</accession>
<evidence type="ECO:0000256" key="2">
    <source>
        <dbReference type="ARBA" id="ARBA00022737"/>
    </source>
</evidence>
<sequence>MTRHALVPLSEKSGGFLVCGGLHPQTERSQGCQIIYPSGQSRQIHSLVWPRRLDHTITLGEGDQAYVVGGRDGRLSETSVTDRGKVLYDGLILQLEPEGNITSSRMALPPTSWYGHTASWVPSIKEILFLGGVQGNGTLQMLDRVHLYNPQTDIWRKERTVWPENIPGPYGLYGHTATFVGDSIVVVGGSTEPPGPPKNQSTLSFPSSSSSPPSILILNITTLTWSSPDPQAKTSQTSEWVPSPRVGHTTTLLWDQRTLLVTWGKHLDRKEIGDKHPYLLDTGSWTFVKDMPRIEMGSEAGFTTSRSWRVPFLIGSVIVLVLLVSIITCLCFWNRLKRVLFLGKAQKEGNSFLRIG</sequence>
<name>A0A4P9Y110_9FUNG</name>
<keyword evidence="4" id="KW-1133">Transmembrane helix</keyword>
<keyword evidence="6" id="KW-1185">Reference proteome</keyword>
<keyword evidence="4" id="KW-0812">Transmembrane</keyword>
<evidence type="ECO:0008006" key="7">
    <source>
        <dbReference type="Google" id="ProtNLM"/>
    </source>
</evidence>
<dbReference type="Gene3D" id="2.120.10.80">
    <property type="entry name" value="Kelch-type beta propeller"/>
    <property type="match status" value="1"/>
</dbReference>
<dbReference type="Proteomes" id="UP000267251">
    <property type="component" value="Unassembled WGS sequence"/>
</dbReference>
<protein>
    <recommendedName>
        <fullName evidence="7">Galactose oxidase</fullName>
    </recommendedName>
</protein>
<keyword evidence="1" id="KW-0880">Kelch repeat</keyword>
<feature type="region of interest" description="Disordered" evidence="3">
    <location>
        <begin position="188"/>
        <end position="211"/>
    </location>
</feature>
<proteinExistence type="predicted"/>
<dbReference type="Pfam" id="PF24681">
    <property type="entry name" value="Kelch_KLHDC2_KLHL20_DRC7"/>
    <property type="match status" value="1"/>
</dbReference>
<dbReference type="PANTHER" id="PTHR46093">
    <property type="entry name" value="ACYL-COA-BINDING DOMAIN-CONTAINING PROTEIN 5"/>
    <property type="match status" value="1"/>
</dbReference>
<feature type="compositionally biased region" description="Low complexity" evidence="3">
    <location>
        <begin position="201"/>
        <end position="211"/>
    </location>
</feature>
<gene>
    <name evidence="5" type="ORF">BJ684DRAFT_21026</name>
</gene>
<evidence type="ECO:0000256" key="1">
    <source>
        <dbReference type="ARBA" id="ARBA00022441"/>
    </source>
</evidence>
<evidence type="ECO:0000256" key="3">
    <source>
        <dbReference type="SAM" id="MobiDB-lite"/>
    </source>
</evidence>
<keyword evidence="4" id="KW-0472">Membrane</keyword>
<reference evidence="6" key="1">
    <citation type="journal article" date="2018" name="Nat. Microbiol.">
        <title>Leveraging single-cell genomics to expand the fungal tree of life.</title>
        <authorList>
            <person name="Ahrendt S.R."/>
            <person name="Quandt C.A."/>
            <person name="Ciobanu D."/>
            <person name="Clum A."/>
            <person name="Salamov A."/>
            <person name="Andreopoulos B."/>
            <person name="Cheng J.F."/>
            <person name="Woyke T."/>
            <person name="Pelin A."/>
            <person name="Henrissat B."/>
            <person name="Reynolds N.K."/>
            <person name="Benny G.L."/>
            <person name="Smith M.E."/>
            <person name="James T.Y."/>
            <person name="Grigoriev I.V."/>
        </authorList>
    </citation>
    <scope>NUCLEOTIDE SEQUENCE [LARGE SCALE GENOMIC DNA]</scope>
</reference>
<dbReference type="InterPro" id="IPR015915">
    <property type="entry name" value="Kelch-typ_b-propeller"/>
</dbReference>
<dbReference type="EMBL" id="KZ988333">
    <property type="protein sequence ID" value="RKP12435.1"/>
    <property type="molecule type" value="Genomic_DNA"/>
</dbReference>
<evidence type="ECO:0000313" key="6">
    <source>
        <dbReference type="Proteomes" id="UP000267251"/>
    </source>
</evidence>
<organism evidence="5 6">
    <name type="scientific">Piptocephalis cylindrospora</name>
    <dbReference type="NCBI Taxonomy" id="1907219"/>
    <lineage>
        <taxon>Eukaryota</taxon>
        <taxon>Fungi</taxon>
        <taxon>Fungi incertae sedis</taxon>
        <taxon>Zoopagomycota</taxon>
        <taxon>Zoopagomycotina</taxon>
        <taxon>Zoopagomycetes</taxon>
        <taxon>Zoopagales</taxon>
        <taxon>Piptocephalidaceae</taxon>
        <taxon>Piptocephalis</taxon>
    </lineage>
</organism>
<keyword evidence="2" id="KW-0677">Repeat</keyword>
<dbReference type="AlphaFoldDB" id="A0A4P9Y110"/>
<feature type="transmembrane region" description="Helical" evidence="4">
    <location>
        <begin position="312"/>
        <end position="333"/>
    </location>
</feature>
<dbReference type="PANTHER" id="PTHR46093:SF18">
    <property type="entry name" value="FIBRONECTIN TYPE-III DOMAIN-CONTAINING PROTEIN"/>
    <property type="match status" value="1"/>
</dbReference>